<dbReference type="Gene3D" id="2.40.50.140">
    <property type="entry name" value="Nucleic acid-binding proteins"/>
    <property type="match status" value="1"/>
</dbReference>
<gene>
    <name evidence="7 9" type="primary">recO</name>
    <name evidence="9" type="ORF">ACFQ1M_14645</name>
</gene>
<evidence type="ECO:0000256" key="3">
    <source>
        <dbReference type="ARBA" id="ARBA00022763"/>
    </source>
</evidence>
<evidence type="ECO:0000256" key="2">
    <source>
        <dbReference type="ARBA" id="ARBA00021310"/>
    </source>
</evidence>
<evidence type="ECO:0000256" key="4">
    <source>
        <dbReference type="ARBA" id="ARBA00023172"/>
    </source>
</evidence>
<dbReference type="InterPro" id="IPR037278">
    <property type="entry name" value="ARFGAP/RecO"/>
</dbReference>
<comment type="caution">
    <text evidence="9">The sequence shown here is derived from an EMBL/GenBank/DDBJ whole genome shotgun (WGS) entry which is preliminary data.</text>
</comment>
<evidence type="ECO:0000256" key="7">
    <source>
        <dbReference type="HAMAP-Rule" id="MF_00201"/>
    </source>
</evidence>
<name>A0ABW3D088_9FLAO</name>
<keyword evidence="4 7" id="KW-0233">DNA recombination</keyword>
<evidence type="ECO:0000256" key="5">
    <source>
        <dbReference type="ARBA" id="ARBA00023204"/>
    </source>
</evidence>
<dbReference type="Pfam" id="PF02565">
    <property type="entry name" value="RecO_C"/>
    <property type="match status" value="1"/>
</dbReference>
<dbReference type="HAMAP" id="MF_00201">
    <property type="entry name" value="RecO"/>
    <property type="match status" value="1"/>
</dbReference>
<dbReference type="SUPFAM" id="SSF57863">
    <property type="entry name" value="ArfGap/RecO-like zinc finger"/>
    <property type="match status" value="1"/>
</dbReference>
<dbReference type="RefSeq" id="WP_386409505.1">
    <property type="nucleotide sequence ID" value="NZ_JBHTJH010000017.1"/>
</dbReference>
<feature type="domain" description="DNA replication/recombination mediator RecO N-terminal" evidence="8">
    <location>
        <begin position="2"/>
        <end position="81"/>
    </location>
</feature>
<evidence type="ECO:0000256" key="1">
    <source>
        <dbReference type="ARBA" id="ARBA00007452"/>
    </source>
</evidence>
<comment type="function">
    <text evidence="7">Involved in DNA repair and RecF pathway recombination.</text>
</comment>
<keyword evidence="3 7" id="KW-0227">DNA damage</keyword>
<dbReference type="Pfam" id="PF11967">
    <property type="entry name" value="RecO_N"/>
    <property type="match status" value="1"/>
</dbReference>
<comment type="similarity">
    <text evidence="1 7">Belongs to the RecO family.</text>
</comment>
<dbReference type="InterPro" id="IPR042242">
    <property type="entry name" value="RecO_C"/>
</dbReference>
<organism evidence="9 10">
    <name type="scientific">Sungkyunkwania multivorans</name>
    <dbReference type="NCBI Taxonomy" id="1173618"/>
    <lineage>
        <taxon>Bacteria</taxon>
        <taxon>Pseudomonadati</taxon>
        <taxon>Bacteroidota</taxon>
        <taxon>Flavobacteriia</taxon>
        <taxon>Flavobacteriales</taxon>
        <taxon>Flavobacteriaceae</taxon>
        <taxon>Sungkyunkwania</taxon>
    </lineage>
</organism>
<reference evidence="10" key="1">
    <citation type="journal article" date="2019" name="Int. J. Syst. Evol. Microbiol.">
        <title>The Global Catalogue of Microorganisms (GCM) 10K type strain sequencing project: providing services to taxonomists for standard genome sequencing and annotation.</title>
        <authorList>
            <consortium name="The Broad Institute Genomics Platform"/>
            <consortium name="The Broad Institute Genome Sequencing Center for Infectious Disease"/>
            <person name="Wu L."/>
            <person name="Ma J."/>
        </authorList>
    </citation>
    <scope>NUCLEOTIDE SEQUENCE [LARGE SCALE GENOMIC DNA]</scope>
    <source>
        <strain evidence="10">CCUG 62952</strain>
    </source>
</reference>
<dbReference type="EMBL" id="JBHTJH010000017">
    <property type="protein sequence ID" value="MFD0863451.1"/>
    <property type="molecule type" value="Genomic_DNA"/>
</dbReference>
<accession>A0ABW3D088</accession>
<sequence>MITTKAIVINTIKYGDSSLIAKCYTQEYGMRSYLLRGILGSRKGKLKVAYFQPLTILELTASNREKGTLEYIKEVKVHRPYISIFQDMRKRGIAMFISEVLSNSIQQEESDSLLYDYLENTLIWLDMHNEVANFHLLFLLNLSKFLGFYPDVQRKELPYFDLLEGKYSKIQPQQYFVEGDELELLNKLLGIKFDVLHSIKFSARQRNELLHILIGYFQLHLQGFKRPRSLDVLKELFR</sequence>
<evidence type="ECO:0000313" key="9">
    <source>
        <dbReference type="EMBL" id="MFD0863451.1"/>
    </source>
</evidence>
<keyword evidence="10" id="KW-1185">Reference proteome</keyword>
<proteinExistence type="inferred from homology"/>
<dbReference type="InterPro" id="IPR012340">
    <property type="entry name" value="NA-bd_OB-fold"/>
</dbReference>
<evidence type="ECO:0000256" key="6">
    <source>
        <dbReference type="ARBA" id="ARBA00033409"/>
    </source>
</evidence>
<protein>
    <recommendedName>
        <fullName evidence="2 7">DNA repair protein RecO</fullName>
    </recommendedName>
    <alternativeName>
        <fullName evidence="6 7">Recombination protein O</fullName>
    </alternativeName>
</protein>
<dbReference type="PANTHER" id="PTHR33991">
    <property type="entry name" value="DNA REPAIR PROTEIN RECO"/>
    <property type="match status" value="1"/>
</dbReference>
<dbReference type="Proteomes" id="UP001596978">
    <property type="component" value="Unassembled WGS sequence"/>
</dbReference>
<dbReference type="InterPro" id="IPR022572">
    <property type="entry name" value="DNA_rep/recomb_RecO_N"/>
</dbReference>
<evidence type="ECO:0000259" key="8">
    <source>
        <dbReference type="Pfam" id="PF11967"/>
    </source>
</evidence>
<dbReference type="PANTHER" id="PTHR33991:SF1">
    <property type="entry name" value="DNA REPAIR PROTEIN RECO"/>
    <property type="match status" value="1"/>
</dbReference>
<dbReference type="Gene3D" id="1.20.1440.120">
    <property type="entry name" value="Recombination protein O, C-terminal domain"/>
    <property type="match status" value="1"/>
</dbReference>
<dbReference type="SUPFAM" id="SSF50249">
    <property type="entry name" value="Nucleic acid-binding proteins"/>
    <property type="match status" value="1"/>
</dbReference>
<dbReference type="InterPro" id="IPR003717">
    <property type="entry name" value="RecO"/>
</dbReference>
<evidence type="ECO:0000313" key="10">
    <source>
        <dbReference type="Proteomes" id="UP001596978"/>
    </source>
</evidence>
<keyword evidence="5 7" id="KW-0234">DNA repair</keyword>
<dbReference type="NCBIfam" id="TIGR00613">
    <property type="entry name" value="reco"/>
    <property type="match status" value="1"/>
</dbReference>